<keyword evidence="3" id="KW-1185">Reference proteome</keyword>
<evidence type="ECO:0000256" key="1">
    <source>
        <dbReference type="SAM" id="SignalP"/>
    </source>
</evidence>
<evidence type="ECO:0000313" key="2">
    <source>
        <dbReference type="EMBL" id="GLW64470.1"/>
    </source>
</evidence>
<name>A0A9W6PV93_9ACTN</name>
<feature type="chain" id="PRO_5040923972" description="DUF4352 domain-containing protein" evidence="1">
    <location>
        <begin position="20"/>
        <end position="183"/>
    </location>
</feature>
<sequence>MTLRRGLRIAMAAGAFVVAATGCSVFGKGGDSEGSSANPKSTAAPSVDVNKTVAKATFPSPLADGATVDVKIHGLHRTGKLAVLSVSLTPHVPGEHDDDISPYDINGNRGLYPYLVDPVNAKRHVVLKDAKGAELGSHDVFTNGRNNTPMYLRYTFAAPPENVSTVDVYIGEWPPFRNVPLER</sequence>
<proteinExistence type="predicted"/>
<reference evidence="2" key="1">
    <citation type="submission" date="2023-02" db="EMBL/GenBank/DDBJ databases">
        <title>Actinomadura rubrobrunea NBRC 14622.</title>
        <authorList>
            <person name="Ichikawa N."/>
            <person name="Sato H."/>
            <person name="Tonouchi N."/>
        </authorList>
    </citation>
    <scope>NUCLEOTIDE SEQUENCE</scope>
    <source>
        <strain evidence="2">NBRC 14622</strain>
    </source>
</reference>
<comment type="caution">
    <text evidence="2">The sequence shown here is derived from an EMBL/GenBank/DDBJ whole genome shotgun (WGS) entry which is preliminary data.</text>
</comment>
<dbReference type="Proteomes" id="UP001165124">
    <property type="component" value="Unassembled WGS sequence"/>
</dbReference>
<evidence type="ECO:0008006" key="4">
    <source>
        <dbReference type="Google" id="ProtNLM"/>
    </source>
</evidence>
<dbReference type="EMBL" id="BSRZ01000005">
    <property type="protein sequence ID" value="GLW64470.1"/>
    <property type="molecule type" value="Genomic_DNA"/>
</dbReference>
<accession>A0A9W6PV93</accession>
<protein>
    <recommendedName>
        <fullName evidence="4">DUF4352 domain-containing protein</fullName>
    </recommendedName>
</protein>
<dbReference type="AlphaFoldDB" id="A0A9W6PV93"/>
<feature type="signal peptide" evidence="1">
    <location>
        <begin position="1"/>
        <end position="19"/>
    </location>
</feature>
<dbReference type="RefSeq" id="WP_146150248.1">
    <property type="nucleotide sequence ID" value="NZ_BSRZ01000005.1"/>
</dbReference>
<dbReference type="PROSITE" id="PS51257">
    <property type="entry name" value="PROKAR_LIPOPROTEIN"/>
    <property type="match status" value="1"/>
</dbReference>
<keyword evidence="1" id="KW-0732">Signal</keyword>
<gene>
    <name evidence="2" type="ORF">Arub01_27140</name>
</gene>
<evidence type="ECO:0000313" key="3">
    <source>
        <dbReference type="Proteomes" id="UP001165124"/>
    </source>
</evidence>
<organism evidence="2 3">
    <name type="scientific">Actinomadura rubrobrunea</name>
    <dbReference type="NCBI Taxonomy" id="115335"/>
    <lineage>
        <taxon>Bacteria</taxon>
        <taxon>Bacillati</taxon>
        <taxon>Actinomycetota</taxon>
        <taxon>Actinomycetes</taxon>
        <taxon>Streptosporangiales</taxon>
        <taxon>Thermomonosporaceae</taxon>
        <taxon>Actinomadura</taxon>
    </lineage>
</organism>